<evidence type="ECO:0000313" key="3">
    <source>
        <dbReference type="Proteomes" id="UP000095192"/>
    </source>
</evidence>
<dbReference type="Proteomes" id="UP000095192">
    <property type="component" value="Unassembled WGS sequence"/>
</dbReference>
<accession>A0A1D3CYC7</accession>
<feature type="transmembrane region" description="Helical" evidence="1">
    <location>
        <begin position="54"/>
        <end position="75"/>
    </location>
</feature>
<gene>
    <name evidence="2" type="ORF">cyc_06023</name>
</gene>
<name>A0A1D3CYC7_9EIME</name>
<reference evidence="2 3" key="1">
    <citation type="journal article" date="2016" name="BMC Genomics">
        <title>Comparative genomics reveals Cyclospora cayetanensis possesses coccidia-like metabolism and invasion components but unique surface antigens.</title>
        <authorList>
            <person name="Liu S."/>
            <person name="Wang L."/>
            <person name="Zheng H."/>
            <person name="Xu Z."/>
            <person name="Roellig D.M."/>
            <person name="Li N."/>
            <person name="Frace M.A."/>
            <person name="Tang K."/>
            <person name="Arrowood M.J."/>
            <person name="Moss D.M."/>
            <person name="Zhang L."/>
            <person name="Feng Y."/>
            <person name="Xiao L."/>
        </authorList>
    </citation>
    <scope>NUCLEOTIDE SEQUENCE [LARGE SCALE GENOMIC DNA]</scope>
    <source>
        <strain evidence="2 3">CHN_HEN01</strain>
    </source>
</reference>
<keyword evidence="3" id="KW-1185">Reference proteome</keyword>
<organism evidence="2 3">
    <name type="scientific">Cyclospora cayetanensis</name>
    <dbReference type="NCBI Taxonomy" id="88456"/>
    <lineage>
        <taxon>Eukaryota</taxon>
        <taxon>Sar</taxon>
        <taxon>Alveolata</taxon>
        <taxon>Apicomplexa</taxon>
        <taxon>Conoidasida</taxon>
        <taxon>Coccidia</taxon>
        <taxon>Eucoccidiorida</taxon>
        <taxon>Eimeriorina</taxon>
        <taxon>Eimeriidae</taxon>
        <taxon>Cyclospora</taxon>
    </lineage>
</organism>
<keyword evidence="1" id="KW-1133">Transmembrane helix</keyword>
<protein>
    <submittedName>
        <fullName evidence="2">Transmembrane</fullName>
    </submittedName>
</protein>
<comment type="caution">
    <text evidence="2">The sequence shown here is derived from an EMBL/GenBank/DDBJ whole genome shotgun (WGS) entry which is preliminary data.</text>
</comment>
<proteinExistence type="predicted"/>
<feature type="transmembrane region" description="Helical" evidence="1">
    <location>
        <begin position="135"/>
        <end position="157"/>
    </location>
</feature>
<dbReference type="EMBL" id="JROU02001514">
    <property type="protein sequence ID" value="OEH76194.1"/>
    <property type="molecule type" value="Genomic_DNA"/>
</dbReference>
<evidence type="ECO:0000256" key="1">
    <source>
        <dbReference type="SAM" id="Phobius"/>
    </source>
</evidence>
<dbReference type="VEuPathDB" id="ToxoDB:cyc_06023"/>
<dbReference type="InParanoid" id="A0A1D3CYC7"/>
<dbReference type="VEuPathDB" id="ToxoDB:LOC34619399"/>
<keyword evidence="1" id="KW-0472">Membrane</keyword>
<dbReference type="AlphaFoldDB" id="A0A1D3CYC7"/>
<evidence type="ECO:0000313" key="2">
    <source>
        <dbReference type="EMBL" id="OEH76194.1"/>
    </source>
</evidence>
<keyword evidence="1 2" id="KW-0812">Transmembrane</keyword>
<sequence length="158" mass="17481">MFRWRITPVKVAQKDGYIDEHICVVEKVPGAMPLSPELLPFIEQRARGEKDLTLLWVVLGIGVVAALLGPSVFSFPTELQAMFRWRITPVKVAQKDGYIDEHICVVEKVPGAMPLSPELLPFIEQRARGEKDLTLLWVVLGIGVVAALLGVAICVIAR</sequence>